<evidence type="ECO:0000313" key="1">
    <source>
        <dbReference type="EMBL" id="SBR69815.1"/>
    </source>
</evidence>
<accession>A0A1A8NL95</accession>
<proteinExistence type="predicted"/>
<feature type="non-terminal residue" evidence="1">
    <location>
        <position position="1"/>
    </location>
</feature>
<gene>
    <name evidence="1" type="primary">Nfu_g_1_011122</name>
</gene>
<dbReference type="EMBL" id="HAEI01000018">
    <property type="protein sequence ID" value="SBR69815.1"/>
    <property type="molecule type" value="Transcribed_RNA"/>
</dbReference>
<feature type="non-terminal residue" evidence="1">
    <location>
        <position position="101"/>
    </location>
</feature>
<name>A0A1A8NL95_9TELE</name>
<reference evidence="1" key="2">
    <citation type="submission" date="2016-06" db="EMBL/GenBank/DDBJ databases">
        <title>The genome of a short-lived fish provides insights into sex chromosome evolution and the genetic control of aging.</title>
        <authorList>
            <person name="Reichwald K."/>
            <person name="Felder M."/>
            <person name="Petzold A."/>
            <person name="Koch P."/>
            <person name="Groth M."/>
            <person name="Platzer M."/>
        </authorList>
    </citation>
    <scope>NUCLEOTIDE SEQUENCE</scope>
    <source>
        <tissue evidence="1">Brain</tissue>
    </source>
</reference>
<reference evidence="1" key="1">
    <citation type="submission" date="2016-05" db="EMBL/GenBank/DDBJ databases">
        <authorList>
            <person name="Lavstsen T."/>
            <person name="Jespersen J.S."/>
        </authorList>
    </citation>
    <scope>NUCLEOTIDE SEQUENCE</scope>
    <source>
        <tissue evidence="1">Brain</tissue>
    </source>
</reference>
<sequence>PFSSACSVGALCPGGGGRLWWPGCFPCVPRWRWGSPPSLPWAPCVGASAAAVDLLLSGRMAPLMVFPYSYLSWSGSSDFSQSCFLPWGRGHVCTVAVLGTG</sequence>
<dbReference type="AlphaFoldDB" id="A0A1A8NL95"/>
<protein>
    <submittedName>
        <fullName evidence="1">Uncharacterized protein</fullName>
    </submittedName>
</protein>
<organism evidence="1">
    <name type="scientific">Nothobranchius rachovii</name>
    <name type="common">bluefin notho</name>
    <dbReference type="NCBI Taxonomy" id="451742"/>
    <lineage>
        <taxon>Eukaryota</taxon>
        <taxon>Metazoa</taxon>
        <taxon>Chordata</taxon>
        <taxon>Craniata</taxon>
        <taxon>Vertebrata</taxon>
        <taxon>Euteleostomi</taxon>
        <taxon>Actinopterygii</taxon>
        <taxon>Neopterygii</taxon>
        <taxon>Teleostei</taxon>
        <taxon>Neoteleostei</taxon>
        <taxon>Acanthomorphata</taxon>
        <taxon>Ovalentaria</taxon>
        <taxon>Atherinomorphae</taxon>
        <taxon>Cyprinodontiformes</taxon>
        <taxon>Nothobranchiidae</taxon>
        <taxon>Nothobranchius</taxon>
    </lineage>
</organism>